<name>X1E8U8_9ZZZZ</name>
<dbReference type="PANTHER" id="PTHR43479">
    <property type="entry name" value="ACREF/ENVCD OPERON REPRESSOR-RELATED"/>
    <property type="match status" value="1"/>
</dbReference>
<dbReference type="PROSITE" id="PS50977">
    <property type="entry name" value="HTH_TETR_2"/>
    <property type="match status" value="1"/>
</dbReference>
<evidence type="ECO:0000259" key="3">
    <source>
        <dbReference type="PROSITE" id="PS50977"/>
    </source>
</evidence>
<dbReference type="AlphaFoldDB" id="X1E8U8"/>
<feature type="transmembrane region" description="Helical" evidence="2">
    <location>
        <begin position="142"/>
        <end position="162"/>
    </location>
</feature>
<evidence type="ECO:0000313" key="4">
    <source>
        <dbReference type="EMBL" id="GAH05063.1"/>
    </source>
</evidence>
<keyword evidence="2" id="KW-0812">Transmembrane</keyword>
<evidence type="ECO:0000256" key="2">
    <source>
        <dbReference type="SAM" id="Phobius"/>
    </source>
</evidence>
<feature type="transmembrane region" description="Helical" evidence="2">
    <location>
        <begin position="100"/>
        <end position="122"/>
    </location>
</feature>
<accession>X1E8U8</accession>
<keyword evidence="2" id="KW-0472">Membrane</keyword>
<dbReference type="PROSITE" id="PS01081">
    <property type="entry name" value="HTH_TETR_1"/>
    <property type="match status" value="1"/>
</dbReference>
<dbReference type="InterPro" id="IPR001647">
    <property type="entry name" value="HTH_TetR"/>
</dbReference>
<dbReference type="InterPro" id="IPR009057">
    <property type="entry name" value="Homeodomain-like_sf"/>
</dbReference>
<dbReference type="PANTHER" id="PTHR43479:SF11">
    <property type="entry name" value="ACREF_ENVCD OPERON REPRESSOR-RELATED"/>
    <property type="match status" value="1"/>
</dbReference>
<dbReference type="InterPro" id="IPR023772">
    <property type="entry name" value="DNA-bd_HTH_TetR-type_CS"/>
</dbReference>
<sequence>IKRKKASLIIDTALLRFSEEGYKSTSMQSIAKEANVSKGNLYNYFESKEALLESVLRYGLDQFSEFYEQLSSGITSEKKFEQAIRSNFDMIKSNKVFWKLYFSLISQPTAQLLFAKIIGPFLEEYMKVFETYFQKKGDKNPAATALLLGSSLDGISLGYIMMGEMYPLDDILDQLIKKFK</sequence>
<reference evidence="4" key="1">
    <citation type="journal article" date="2014" name="Front. Microbiol.">
        <title>High frequency of phylogenetically diverse reductive dehalogenase-homologous genes in deep subseafloor sedimentary metagenomes.</title>
        <authorList>
            <person name="Kawai M."/>
            <person name="Futagami T."/>
            <person name="Toyoda A."/>
            <person name="Takaki Y."/>
            <person name="Nishi S."/>
            <person name="Hori S."/>
            <person name="Arai W."/>
            <person name="Tsubouchi T."/>
            <person name="Morono Y."/>
            <person name="Uchiyama I."/>
            <person name="Ito T."/>
            <person name="Fujiyama A."/>
            <person name="Inagaki F."/>
            <person name="Takami H."/>
        </authorList>
    </citation>
    <scope>NUCLEOTIDE SEQUENCE</scope>
    <source>
        <strain evidence="4">Expedition CK06-06</strain>
    </source>
</reference>
<dbReference type="SUPFAM" id="SSF46689">
    <property type="entry name" value="Homeodomain-like"/>
    <property type="match status" value="1"/>
</dbReference>
<proteinExistence type="predicted"/>
<dbReference type="PRINTS" id="PR00455">
    <property type="entry name" value="HTHTETR"/>
</dbReference>
<keyword evidence="2" id="KW-1133">Transmembrane helix</keyword>
<evidence type="ECO:0000256" key="1">
    <source>
        <dbReference type="ARBA" id="ARBA00023125"/>
    </source>
</evidence>
<protein>
    <recommendedName>
        <fullName evidence="3">HTH tetR-type domain-containing protein</fullName>
    </recommendedName>
</protein>
<dbReference type="InterPro" id="IPR050624">
    <property type="entry name" value="HTH-type_Tx_Regulator"/>
</dbReference>
<dbReference type="Gene3D" id="1.10.357.10">
    <property type="entry name" value="Tetracycline Repressor, domain 2"/>
    <property type="match status" value="1"/>
</dbReference>
<gene>
    <name evidence="4" type="ORF">S01H4_40383</name>
</gene>
<feature type="non-terminal residue" evidence="4">
    <location>
        <position position="1"/>
    </location>
</feature>
<organism evidence="4">
    <name type="scientific">marine sediment metagenome</name>
    <dbReference type="NCBI Taxonomy" id="412755"/>
    <lineage>
        <taxon>unclassified sequences</taxon>
        <taxon>metagenomes</taxon>
        <taxon>ecological metagenomes</taxon>
    </lineage>
</organism>
<comment type="caution">
    <text evidence="4">The sequence shown here is derived from an EMBL/GenBank/DDBJ whole genome shotgun (WGS) entry which is preliminary data.</text>
</comment>
<dbReference type="Pfam" id="PF00440">
    <property type="entry name" value="TetR_N"/>
    <property type="match status" value="1"/>
</dbReference>
<dbReference type="EMBL" id="BART01021982">
    <property type="protein sequence ID" value="GAH05063.1"/>
    <property type="molecule type" value="Genomic_DNA"/>
</dbReference>
<feature type="domain" description="HTH tetR-type" evidence="3">
    <location>
        <begin position="3"/>
        <end position="63"/>
    </location>
</feature>
<keyword evidence="1" id="KW-0238">DNA-binding</keyword>
<dbReference type="GO" id="GO:0003677">
    <property type="term" value="F:DNA binding"/>
    <property type="evidence" value="ECO:0007669"/>
    <property type="project" value="UniProtKB-KW"/>
</dbReference>